<dbReference type="SUPFAM" id="SSF82171">
    <property type="entry name" value="DPP6 N-terminal domain-like"/>
    <property type="match status" value="1"/>
</dbReference>
<dbReference type="InterPro" id="IPR029058">
    <property type="entry name" value="AB_hydrolase_fold"/>
</dbReference>
<dbReference type="InterPro" id="IPR011042">
    <property type="entry name" value="6-blade_b-propeller_TolB-like"/>
</dbReference>
<proteinExistence type="predicted"/>
<dbReference type="Pfam" id="PF00326">
    <property type="entry name" value="Peptidase_S9"/>
    <property type="match status" value="1"/>
</dbReference>
<dbReference type="InterPro" id="IPR001375">
    <property type="entry name" value="Peptidase_S9_cat"/>
</dbReference>
<organism evidence="3 4">
    <name type="scientific">Nonomuraea pusilla</name>
    <dbReference type="NCBI Taxonomy" id="46177"/>
    <lineage>
        <taxon>Bacteria</taxon>
        <taxon>Bacillati</taxon>
        <taxon>Actinomycetota</taxon>
        <taxon>Actinomycetes</taxon>
        <taxon>Streptosporangiales</taxon>
        <taxon>Streptosporangiaceae</taxon>
        <taxon>Nonomuraea</taxon>
    </lineage>
</organism>
<evidence type="ECO:0000313" key="4">
    <source>
        <dbReference type="Proteomes" id="UP000198953"/>
    </source>
</evidence>
<protein>
    <submittedName>
        <fullName evidence="3">Prolyl oligopeptidase family protein</fullName>
    </submittedName>
</protein>
<dbReference type="PANTHER" id="PTHR42776">
    <property type="entry name" value="SERINE PEPTIDASE S9 FAMILY MEMBER"/>
    <property type="match status" value="1"/>
</dbReference>
<keyword evidence="4" id="KW-1185">Reference proteome</keyword>
<name>A0A1H7QJZ8_9ACTN</name>
<evidence type="ECO:0000256" key="1">
    <source>
        <dbReference type="ARBA" id="ARBA00022801"/>
    </source>
</evidence>
<reference evidence="3 4" key="1">
    <citation type="submission" date="2016-10" db="EMBL/GenBank/DDBJ databases">
        <authorList>
            <person name="de Groot N.N."/>
        </authorList>
    </citation>
    <scope>NUCLEOTIDE SEQUENCE [LARGE SCALE GENOMIC DNA]</scope>
    <source>
        <strain evidence="3 4">DSM 43357</strain>
    </source>
</reference>
<gene>
    <name evidence="3" type="ORF">SAMN05660976_02570</name>
</gene>
<evidence type="ECO:0000313" key="3">
    <source>
        <dbReference type="EMBL" id="SEL47915.1"/>
    </source>
</evidence>
<evidence type="ECO:0000259" key="2">
    <source>
        <dbReference type="Pfam" id="PF00326"/>
    </source>
</evidence>
<dbReference type="STRING" id="46177.SAMN05660976_02570"/>
<dbReference type="Proteomes" id="UP000198953">
    <property type="component" value="Unassembled WGS sequence"/>
</dbReference>
<dbReference type="GO" id="GO:0004252">
    <property type="term" value="F:serine-type endopeptidase activity"/>
    <property type="evidence" value="ECO:0007669"/>
    <property type="project" value="TreeGrafter"/>
</dbReference>
<keyword evidence="1" id="KW-0378">Hydrolase</keyword>
<dbReference type="GO" id="GO:0006508">
    <property type="term" value="P:proteolysis"/>
    <property type="evidence" value="ECO:0007669"/>
    <property type="project" value="InterPro"/>
</dbReference>
<dbReference type="EMBL" id="FOBF01000005">
    <property type="protein sequence ID" value="SEL47915.1"/>
    <property type="molecule type" value="Genomic_DNA"/>
</dbReference>
<dbReference type="Gene3D" id="3.40.50.1820">
    <property type="entry name" value="alpha/beta hydrolase"/>
    <property type="match status" value="1"/>
</dbReference>
<dbReference type="Gene3D" id="2.120.10.30">
    <property type="entry name" value="TolB, C-terminal domain"/>
    <property type="match status" value="2"/>
</dbReference>
<feature type="domain" description="Peptidase S9 prolyl oligopeptidase catalytic" evidence="2">
    <location>
        <begin position="379"/>
        <end position="584"/>
    </location>
</feature>
<dbReference type="SUPFAM" id="SSF53474">
    <property type="entry name" value="alpha/beta-Hydrolases"/>
    <property type="match status" value="1"/>
</dbReference>
<dbReference type="RefSeq" id="WP_055504490.1">
    <property type="nucleotide sequence ID" value="NZ_BBZG01000002.1"/>
</dbReference>
<dbReference type="AlphaFoldDB" id="A0A1H7QJZ8"/>
<dbReference type="OrthoDB" id="128799at2"/>
<dbReference type="PANTHER" id="PTHR42776:SF27">
    <property type="entry name" value="DIPEPTIDYL PEPTIDASE FAMILY MEMBER 6"/>
    <property type="match status" value="1"/>
</dbReference>
<accession>A0A1H7QJZ8</accession>
<sequence>MKAEERWQARFRASRTTLPSWARQAPNRSIYRSNATGTWEVYAWDRASGVTRQVTHRPKGTAHAALDPTGQWIYWFADTDGDEFGVWWRQPFTGGPDELVAPGLAPGQPGGLSLSATGLAAISLAADGVFTIHLVRPGEPPLLLYENAEAAWVADMSLDGQLIAINHGEYGDFRHPALRVVRPSGETVGELHDGPGKGVLGLGFAPVAGDRRLLALHERRHRQEPLVWDPVTGEQREIWLKDPGELSAEWYHDGRGLLILRDDRARSHLHRYDLAGGVLSRIETPHGVIDAAAPRPGGHVEYSWSSASRPPVIRSSNGQVVLNSPGPPAPPSVPVEDLDVEGPGGRIHALLSRPETGHAPFPAVFLLHGGPNTHDRDAFSPEVAAWVDAGFAVVRVNYRGSSGYGSAWRDALHGDVGHIELADVAAVRERLVERGVADPARTVIAGTAWGGFLTLLGLGTQPDVWAAGIAAVPIACHQTSYEDEAESLRAYHRALFGGSADEQPDRYAASSPITYVDQVKSPVLILAGENDTRCPLRQIEKYVARLAEHGREHEVYTYDAIRGSHVVSERIAQIEVQLDFARKHCGLPLRPAPH</sequence>